<gene>
    <name evidence="2" type="ORF">S01H4_48868</name>
</gene>
<sequence length="129" mass="14783">MISKKDKLLIFREISKIALISLIILSIYGFSVILIYEGNLISVFNSFLQNLKIESISISFTPIDIEGINIFNLLLGALYFITFLLLPILGIFIKKGYKKDSDKNDFYLFIKIGVVLTFIIVFILPHFIK</sequence>
<keyword evidence="1" id="KW-1133">Transmembrane helix</keyword>
<evidence type="ECO:0000313" key="2">
    <source>
        <dbReference type="EMBL" id="GAG94813.1"/>
    </source>
</evidence>
<feature type="non-terminal residue" evidence="2">
    <location>
        <position position="129"/>
    </location>
</feature>
<protein>
    <submittedName>
        <fullName evidence="2">Uncharacterized protein</fullName>
    </submittedName>
</protein>
<comment type="caution">
    <text evidence="2">The sequence shown here is derived from an EMBL/GenBank/DDBJ whole genome shotgun (WGS) entry which is preliminary data.</text>
</comment>
<accession>X1CEY3</accession>
<feature type="transmembrane region" description="Helical" evidence="1">
    <location>
        <begin position="105"/>
        <end position="128"/>
    </location>
</feature>
<dbReference type="EMBL" id="BART01027582">
    <property type="protein sequence ID" value="GAG94813.1"/>
    <property type="molecule type" value="Genomic_DNA"/>
</dbReference>
<organism evidence="2">
    <name type="scientific">marine sediment metagenome</name>
    <dbReference type="NCBI Taxonomy" id="412755"/>
    <lineage>
        <taxon>unclassified sequences</taxon>
        <taxon>metagenomes</taxon>
        <taxon>ecological metagenomes</taxon>
    </lineage>
</organism>
<keyword evidence="1" id="KW-0812">Transmembrane</keyword>
<feature type="transmembrane region" description="Helical" evidence="1">
    <location>
        <begin position="70"/>
        <end position="93"/>
    </location>
</feature>
<name>X1CEY3_9ZZZZ</name>
<keyword evidence="1" id="KW-0472">Membrane</keyword>
<feature type="transmembrane region" description="Helical" evidence="1">
    <location>
        <begin position="17"/>
        <end position="36"/>
    </location>
</feature>
<dbReference type="AlphaFoldDB" id="X1CEY3"/>
<evidence type="ECO:0000256" key="1">
    <source>
        <dbReference type="SAM" id="Phobius"/>
    </source>
</evidence>
<reference evidence="2" key="1">
    <citation type="journal article" date="2014" name="Front. Microbiol.">
        <title>High frequency of phylogenetically diverse reductive dehalogenase-homologous genes in deep subseafloor sedimentary metagenomes.</title>
        <authorList>
            <person name="Kawai M."/>
            <person name="Futagami T."/>
            <person name="Toyoda A."/>
            <person name="Takaki Y."/>
            <person name="Nishi S."/>
            <person name="Hori S."/>
            <person name="Arai W."/>
            <person name="Tsubouchi T."/>
            <person name="Morono Y."/>
            <person name="Uchiyama I."/>
            <person name="Ito T."/>
            <person name="Fujiyama A."/>
            <person name="Inagaki F."/>
            <person name="Takami H."/>
        </authorList>
    </citation>
    <scope>NUCLEOTIDE SEQUENCE</scope>
    <source>
        <strain evidence="2">Expedition CK06-06</strain>
    </source>
</reference>
<proteinExistence type="predicted"/>